<name>X1CTA7_9ZZZZ</name>
<sequence>MAGLKSILINMVVLGILIFGIMSWIIIIQSDGDVSPGNKILNNSLINESFGDLQTSLDQQSASQGSLDSLEDVPPTEYIGDLDVGSVVSTTRTTKDMVTGLWNIYIKLPMVILGVSPIVA</sequence>
<feature type="transmembrane region" description="Helical" evidence="1">
    <location>
        <begin position="7"/>
        <end position="27"/>
    </location>
</feature>
<dbReference type="EMBL" id="BART01031132">
    <property type="protein sequence ID" value="GAH11007.1"/>
    <property type="molecule type" value="Genomic_DNA"/>
</dbReference>
<organism evidence="2">
    <name type="scientific">marine sediment metagenome</name>
    <dbReference type="NCBI Taxonomy" id="412755"/>
    <lineage>
        <taxon>unclassified sequences</taxon>
        <taxon>metagenomes</taxon>
        <taxon>ecological metagenomes</taxon>
    </lineage>
</organism>
<reference evidence="2" key="1">
    <citation type="journal article" date="2014" name="Front. Microbiol.">
        <title>High frequency of phylogenetically diverse reductive dehalogenase-homologous genes in deep subseafloor sedimentary metagenomes.</title>
        <authorList>
            <person name="Kawai M."/>
            <person name="Futagami T."/>
            <person name="Toyoda A."/>
            <person name="Takaki Y."/>
            <person name="Nishi S."/>
            <person name="Hori S."/>
            <person name="Arai W."/>
            <person name="Tsubouchi T."/>
            <person name="Morono Y."/>
            <person name="Uchiyama I."/>
            <person name="Ito T."/>
            <person name="Fujiyama A."/>
            <person name="Inagaki F."/>
            <person name="Takami H."/>
        </authorList>
    </citation>
    <scope>NUCLEOTIDE SEQUENCE</scope>
    <source>
        <strain evidence="2">Expedition CK06-06</strain>
    </source>
</reference>
<gene>
    <name evidence="2" type="ORF">S01H4_54141</name>
</gene>
<dbReference type="AlphaFoldDB" id="X1CTA7"/>
<keyword evidence="1" id="KW-1133">Transmembrane helix</keyword>
<keyword evidence="1" id="KW-0472">Membrane</keyword>
<accession>X1CTA7</accession>
<evidence type="ECO:0000313" key="2">
    <source>
        <dbReference type="EMBL" id="GAH11007.1"/>
    </source>
</evidence>
<evidence type="ECO:0000256" key="1">
    <source>
        <dbReference type="SAM" id="Phobius"/>
    </source>
</evidence>
<protein>
    <submittedName>
        <fullName evidence="2">Uncharacterized protein</fullName>
    </submittedName>
</protein>
<feature type="non-terminal residue" evidence="2">
    <location>
        <position position="120"/>
    </location>
</feature>
<comment type="caution">
    <text evidence="2">The sequence shown here is derived from an EMBL/GenBank/DDBJ whole genome shotgun (WGS) entry which is preliminary data.</text>
</comment>
<proteinExistence type="predicted"/>
<keyword evidence="1" id="KW-0812">Transmembrane</keyword>